<dbReference type="Gene3D" id="3.90.1570.30">
    <property type="match status" value="1"/>
</dbReference>
<sequence>MSFEEQLQEFSKKLEHAKNIRTEEATKMTLILPFFQLLGYDVFNPIEFVPEYTADVGTKRGEKVDYAIMKDGQPIILIEAKYVGEKLKKHTSQLYRYFSVTPAKFAILTNGKVYKFYSDLVEPNKMDENPFLEVDLSDIKPAQLNELQKFSKDVFDVDLILGAASELRYIDEFKSILRYEFEYPSDELVRFFLKDLYEGVKTKNVVDKYRPILHKAMQLYINGDTGITFNSSPEVPYSIEQSDCLDPIYSDILHRLGYDIENTENGQHVLKDNEIVAKTYLYKHKKQIFMKSNSGIFFKRYVLYNLSPNSFGKLFTTTLG</sequence>
<feature type="domain" description="Restriction endonuclease type I HsdR N-terminal" evidence="1">
    <location>
        <begin position="51"/>
        <end position="124"/>
    </location>
</feature>
<protein>
    <recommendedName>
        <fullName evidence="1">Restriction endonuclease type I HsdR N-terminal domain-containing protein</fullName>
    </recommendedName>
</protein>
<dbReference type="GO" id="GO:0009307">
    <property type="term" value="P:DNA restriction-modification system"/>
    <property type="evidence" value="ECO:0007669"/>
    <property type="project" value="UniProtKB-KW"/>
</dbReference>
<evidence type="ECO:0000313" key="2">
    <source>
        <dbReference type="EMBL" id="DAD68664.1"/>
    </source>
</evidence>
<dbReference type="EMBL" id="BK014706">
    <property type="protein sequence ID" value="DAD68664.1"/>
    <property type="molecule type" value="Genomic_DNA"/>
</dbReference>
<name>A0A8S5LFD8_9CAUD</name>
<evidence type="ECO:0000259" key="1">
    <source>
        <dbReference type="Pfam" id="PF04313"/>
    </source>
</evidence>
<proteinExistence type="predicted"/>
<reference evidence="2" key="1">
    <citation type="journal article" date="2021" name="Proc. Natl. Acad. Sci. U.S.A.">
        <title>A Catalog of Tens of Thousands of Viruses from Human Metagenomes Reveals Hidden Associations with Chronic Diseases.</title>
        <authorList>
            <person name="Tisza M.J."/>
            <person name="Buck C.B."/>
        </authorList>
    </citation>
    <scope>NUCLEOTIDE SEQUENCE</scope>
    <source>
        <strain evidence="2">CtlXU33</strain>
    </source>
</reference>
<dbReference type="InterPro" id="IPR007409">
    <property type="entry name" value="Restrct_endonuc_type1_HsdR_N"/>
</dbReference>
<dbReference type="GO" id="GO:0003677">
    <property type="term" value="F:DNA binding"/>
    <property type="evidence" value="ECO:0007669"/>
    <property type="project" value="UniProtKB-KW"/>
</dbReference>
<dbReference type="GO" id="GO:0009035">
    <property type="term" value="F:type I site-specific deoxyribonuclease activity"/>
    <property type="evidence" value="ECO:0007669"/>
    <property type="project" value="UniProtKB-EC"/>
</dbReference>
<dbReference type="Pfam" id="PF04313">
    <property type="entry name" value="HSDR_N"/>
    <property type="match status" value="1"/>
</dbReference>
<dbReference type="GO" id="GO:0005524">
    <property type="term" value="F:ATP binding"/>
    <property type="evidence" value="ECO:0007669"/>
    <property type="project" value="UniProtKB-KW"/>
</dbReference>
<accession>A0A8S5LFD8</accession>
<organism evidence="2">
    <name type="scientific">Siphoviridae sp. ctlXU33</name>
    <dbReference type="NCBI Taxonomy" id="2823598"/>
    <lineage>
        <taxon>Viruses</taxon>
        <taxon>Duplodnaviria</taxon>
        <taxon>Heunggongvirae</taxon>
        <taxon>Uroviricota</taxon>
        <taxon>Caudoviricetes</taxon>
    </lineage>
</organism>